<dbReference type="AlphaFoldDB" id="A0A2G5DWG8"/>
<reference evidence="2 3" key="1">
    <citation type="submission" date="2017-09" db="EMBL/GenBank/DDBJ databases">
        <title>WGS assembly of Aquilegia coerulea Goldsmith.</title>
        <authorList>
            <person name="Hodges S."/>
            <person name="Kramer E."/>
            <person name="Nordborg M."/>
            <person name="Tomkins J."/>
            <person name="Borevitz J."/>
            <person name="Derieg N."/>
            <person name="Yan J."/>
            <person name="Mihaltcheva S."/>
            <person name="Hayes R.D."/>
            <person name="Rokhsar D."/>
        </authorList>
    </citation>
    <scope>NUCLEOTIDE SEQUENCE [LARGE SCALE GENOMIC DNA]</scope>
    <source>
        <strain evidence="3">cv. Goldsmith</strain>
    </source>
</reference>
<name>A0A2G5DWG8_AQUCA</name>
<dbReference type="CDD" id="cd22157">
    <property type="entry name" value="F-box_AtFBW1-like"/>
    <property type="match status" value="1"/>
</dbReference>
<proteinExistence type="predicted"/>
<keyword evidence="3" id="KW-1185">Reference proteome</keyword>
<dbReference type="Gene3D" id="1.20.1280.50">
    <property type="match status" value="1"/>
</dbReference>
<dbReference type="PANTHER" id="PTHR31672">
    <property type="entry name" value="BNACNNG10540D PROTEIN"/>
    <property type="match status" value="1"/>
</dbReference>
<dbReference type="InterPro" id="IPR050796">
    <property type="entry name" value="SCF_F-box_component"/>
</dbReference>
<dbReference type="InterPro" id="IPR036047">
    <property type="entry name" value="F-box-like_dom_sf"/>
</dbReference>
<sequence length="320" mass="37358">MVDLPKEMMDEILFRLPVKSLKRFRCVSKSWNTMIDNPSFARMHFNHQASQPVQENLKLMLYVYTYCSLYKVTYGNSDKVVEELNHSYKYETDRFSISGSCNGLFLEYPTFNLYTTKTIAWRTLRNVPITNSQYFDRMIIINAKLHWLAGRRSSGLDSSILILSFDLNNEEIREVPKPNFGEGKYDILDIKYVSYLYVFVNTVACYELWAMKDYGVKESWTKMVSISHSTIEHLCKLPYQRVEPLHLSENGQILLCIHRSALTGDTQTDNVVLYDSKNNKARIIKMLGARKRFRAMTYLETLILPNAVDDADVEELQRQL</sequence>
<dbReference type="OrthoDB" id="591557at2759"/>
<dbReference type="PROSITE" id="PS50181">
    <property type="entry name" value="FBOX"/>
    <property type="match status" value="1"/>
</dbReference>
<dbReference type="STRING" id="218851.A0A2G5DWG8"/>
<gene>
    <name evidence="2" type="ORF">AQUCO_01400446v1</name>
</gene>
<organism evidence="2 3">
    <name type="scientific">Aquilegia coerulea</name>
    <name type="common">Rocky mountain columbine</name>
    <dbReference type="NCBI Taxonomy" id="218851"/>
    <lineage>
        <taxon>Eukaryota</taxon>
        <taxon>Viridiplantae</taxon>
        <taxon>Streptophyta</taxon>
        <taxon>Embryophyta</taxon>
        <taxon>Tracheophyta</taxon>
        <taxon>Spermatophyta</taxon>
        <taxon>Magnoliopsida</taxon>
        <taxon>Ranunculales</taxon>
        <taxon>Ranunculaceae</taxon>
        <taxon>Thalictroideae</taxon>
        <taxon>Aquilegia</taxon>
    </lineage>
</organism>
<evidence type="ECO:0000313" key="3">
    <source>
        <dbReference type="Proteomes" id="UP000230069"/>
    </source>
</evidence>
<dbReference type="Proteomes" id="UP000230069">
    <property type="component" value="Unassembled WGS sequence"/>
</dbReference>
<accession>A0A2G5DWG8</accession>
<dbReference type="Pfam" id="PF00646">
    <property type="entry name" value="F-box"/>
    <property type="match status" value="1"/>
</dbReference>
<dbReference type="SUPFAM" id="SSF81383">
    <property type="entry name" value="F-box domain"/>
    <property type="match status" value="1"/>
</dbReference>
<evidence type="ECO:0000259" key="1">
    <source>
        <dbReference type="PROSITE" id="PS50181"/>
    </source>
</evidence>
<feature type="domain" description="F-box" evidence="1">
    <location>
        <begin position="1"/>
        <end position="43"/>
    </location>
</feature>
<dbReference type="SMART" id="SM00256">
    <property type="entry name" value="FBOX"/>
    <property type="match status" value="1"/>
</dbReference>
<protein>
    <recommendedName>
        <fullName evidence="1">F-box domain-containing protein</fullName>
    </recommendedName>
</protein>
<dbReference type="PANTHER" id="PTHR31672:SF13">
    <property type="entry name" value="F-BOX PROTEIN CPR30-LIKE"/>
    <property type="match status" value="1"/>
</dbReference>
<evidence type="ECO:0000313" key="2">
    <source>
        <dbReference type="EMBL" id="PIA47858.1"/>
    </source>
</evidence>
<dbReference type="InterPro" id="IPR001810">
    <property type="entry name" value="F-box_dom"/>
</dbReference>
<dbReference type="FunCoup" id="A0A2G5DWG8">
    <property type="interactions" value="540"/>
</dbReference>
<dbReference type="EMBL" id="KZ305031">
    <property type="protein sequence ID" value="PIA47858.1"/>
    <property type="molecule type" value="Genomic_DNA"/>
</dbReference>
<dbReference type="InParanoid" id="A0A2G5DWG8"/>